<evidence type="ECO:0000256" key="3">
    <source>
        <dbReference type="ARBA" id="ARBA00022840"/>
    </source>
</evidence>
<dbReference type="InterPro" id="IPR003778">
    <property type="entry name" value="CT_A_B"/>
</dbReference>
<evidence type="ECO:0000256" key="2">
    <source>
        <dbReference type="ARBA" id="ARBA00022801"/>
    </source>
</evidence>
<dbReference type="RefSeq" id="WP_150937592.1">
    <property type="nucleotide sequence ID" value="NZ_WAAT01000028.1"/>
</dbReference>
<organism evidence="5 6">
    <name type="scientific">Pseudotamlana haliotis</name>
    <dbReference type="NCBI Taxonomy" id="2614804"/>
    <lineage>
        <taxon>Bacteria</taxon>
        <taxon>Pseudomonadati</taxon>
        <taxon>Bacteroidota</taxon>
        <taxon>Flavobacteriia</taxon>
        <taxon>Flavobacteriales</taxon>
        <taxon>Flavobacteriaceae</taxon>
        <taxon>Pseudotamlana</taxon>
    </lineage>
</organism>
<dbReference type="PANTHER" id="PTHR43309:SF5">
    <property type="entry name" value="5-OXOPROLINASE SUBUNIT C"/>
    <property type="match status" value="1"/>
</dbReference>
<dbReference type="SMART" id="SM00797">
    <property type="entry name" value="AHS2"/>
    <property type="match status" value="1"/>
</dbReference>
<sequence>MIKVLKSGFYTTIQDLGRTGYQEYGVPYSGAMDQQALKLANALLGNNEDMAVLEMTMVGPRLEFQCATLICITGANMQPKINNKMVGLYKLHQVHTGDVLSFSASKSGFRSYLAVKGGIQTDQVMCSRSLYSGVTKDATVKKSEELPIEFFEGGTNNAHAALKINTDYFNSKTLVVNEGPEFQLLSKAQQIKLINFEFHVSSNNNRMAYQLEESFENALEPIITAPVLPGTVQLTPSGKLIILMRDCQTTGGYPRVLQLNSTSINFLSQKSTGQSCLFKLLNSK</sequence>
<keyword evidence="1" id="KW-0547">Nucleotide-binding</keyword>
<evidence type="ECO:0000313" key="5">
    <source>
        <dbReference type="EMBL" id="KAB1069188.1"/>
    </source>
</evidence>
<dbReference type="GO" id="GO:0016740">
    <property type="term" value="F:transferase activity"/>
    <property type="evidence" value="ECO:0007669"/>
    <property type="project" value="UniProtKB-KW"/>
</dbReference>
<dbReference type="GO" id="GO:0005524">
    <property type="term" value="F:ATP binding"/>
    <property type="evidence" value="ECO:0007669"/>
    <property type="project" value="UniProtKB-KW"/>
</dbReference>
<dbReference type="AlphaFoldDB" id="A0A6N6MI83"/>
<evidence type="ECO:0000256" key="1">
    <source>
        <dbReference type="ARBA" id="ARBA00022741"/>
    </source>
</evidence>
<keyword evidence="6" id="KW-1185">Reference proteome</keyword>
<dbReference type="Proteomes" id="UP000441333">
    <property type="component" value="Unassembled WGS sequence"/>
</dbReference>
<dbReference type="Pfam" id="PF02626">
    <property type="entry name" value="CT_A_B"/>
    <property type="match status" value="1"/>
</dbReference>
<dbReference type="InterPro" id="IPR029000">
    <property type="entry name" value="Cyclophilin-like_dom_sf"/>
</dbReference>
<protein>
    <submittedName>
        <fullName evidence="5">Biotin-dependent carboxyltransferase family protein</fullName>
    </submittedName>
</protein>
<dbReference type="Gene3D" id="2.40.100.10">
    <property type="entry name" value="Cyclophilin-like"/>
    <property type="match status" value="1"/>
</dbReference>
<gene>
    <name evidence="5" type="ORF">F6U93_05410</name>
</gene>
<keyword evidence="3" id="KW-0067">ATP-binding</keyword>
<dbReference type="InterPro" id="IPR052708">
    <property type="entry name" value="PxpC"/>
</dbReference>
<reference evidence="5 6" key="1">
    <citation type="submission" date="2019-09" db="EMBL/GenBank/DDBJ databases">
        <authorList>
            <person name="Cao W.R."/>
        </authorList>
    </citation>
    <scope>NUCLEOTIDE SEQUENCE [LARGE SCALE GENOMIC DNA]</scope>
    <source>
        <strain evidence="5 6">B1N29</strain>
    </source>
</reference>
<proteinExistence type="predicted"/>
<feature type="domain" description="Carboxyltransferase" evidence="4">
    <location>
        <begin position="23"/>
        <end position="284"/>
    </location>
</feature>
<dbReference type="EMBL" id="WAAT01000028">
    <property type="protein sequence ID" value="KAB1069188.1"/>
    <property type="molecule type" value="Genomic_DNA"/>
</dbReference>
<accession>A0A6N6MI83</accession>
<evidence type="ECO:0000259" key="4">
    <source>
        <dbReference type="SMART" id="SM00797"/>
    </source>
</evidence>
<keyword evidence="2" id="KW-0378">Hydrolase</keyword>
<dbReference type="GO" id="GO:0016787">
    <property type="term" value="F:hydrolase activity"/>
    <property type="evidence" value="ECO:0007669"/>
    <property type="project" value="UniProtKB-KW"/>
</dbReference>
<dbReference type="PANTHER" id="PTHR43309">
    <property type="entry name" value="5-OXOPROLINASE SUBUNIT C"/>
    <property type="match status" value="1"/>
</dbReference>
<evidence type="ECO:0000313" key="6">
    <source>
        <dbReference type="Proteomes" id="UP000441333"/>
    </source>
</evidence>
<keyword evidence="5" id="KW-0808">Transferase</keyword>
<name>A0A6N6MI83_9FLAO</name>
<comment type="caution">
    <text evidence="5">The sequence shown here is derived from an EMBL/GenBank/DDBJ whole genome shotgun (WGS) entry which is preliminary data.</text>
</comment>